<dbReference type="GO" id="GO:0030435">
    <property type="term" value="P:sporulation resulting in formation of a cellular spore"/>
    <property type="evidence" value="ECO:0007669"/>
    <property type="project" value="UniProtKB-KW"/>
</dbReference>
<dbReference type="Proteomes" id="UP000198935">
    <property type="component" value="Unassembled WGS sequence"/>
</dbReference>
<keyword evidence="1" id="KW-0378">Hydrolase</keyword>
<comment type="function">
    <text evidence="1">Probable aspartic protease that is responsible for the proteolytic cleavage of the RNA polymerase sigma E factor (SigE/spoIIGB) to yield the active peptide in the mother cell during sporulation. Responds to a signal from the forespore that is triggered by the extracellular signal protein SpoIIR.</text>
</comment>
<dbReference type="GO" id="GO:0004190">
    <property type="term" value="F:aspartic-type endopeptidase activity"/>
    <property type="evidence" value="ECO:0007669"/>
    <property type="project" value="UniProtKB-KW"/>
</dbReference>
<dbReference type="EMBL" id="FNPI01000003">
    <property type="protein sequence ID" value="SDY75700.1"/>
    <property type="molecule type" value="Genomic_DNA"/>
</dbReference>
<dbReference type="STRING" id="1503961.SAMN05421736_103222"/>
<gene>
    <name evidence="4" type="ORF">SAMN05421736_103222</name>
</gene>
<feature type="active site" evidence="2">
    <location>
        <position position="183"/>
    </location>
</feature>
<dbReference type="NCBIfam" id="TIGR02854">
    <property type="entry name" value="spore_II_GA"/>
    <property type="match status" value="1"/>
</dbReference>
<dbReference type="AlphaFoldDB" id="A0A1H3MG74"/>
<keyword evidence="3" id="KW-1133">Transmembrane helix</keyword>
<feature type="transmembrane region" description="Helical" evidence="3">
    <location>
        <begin position="6"/>
        <end position="27"/>
    </location>
</feature>
<evidence type="ECO:0000313" key="4">
    <source>
        <dbReference type="EMBL" id="SDY75700.1"/>
    </source>
</evidence>
<reference evidence="5" key="1">
    <citation type="submission" date="2016-10" db="EMBL/GenBank/DDBJ databases">
        <authorList>
            <person name="Varghese N."/>
            <person name="Submissions S."/>
        </authorList>
    </citation>
    <scope>NUCLEOTIDE SEQUENCE [LARGE SCALE GENOMIC DNA]</scope>
    <source>
        <strain evidence="5">SP</strain>
    </source>
</reference>
<keyword evidence="1" id="KW-0645">Protease</keyword>
<feature type="transmembrane region" description="Helical" evidence="3">
    <location>
        <begin position="88"/>
        <end position="109"/>
    </location>
</feature>
<dbReference type="InterPro" id="IPR005081">
    <property type="entry name" value="SpoIIGA"/>
</dbReference>
<dbReference type="GO" id="GO:0006508">
    <property type="term" value="P:proteolysis"/>
    <property type="evidence" value="ECO:0007669"/>
    <property type="project" value="UniProtKB-KW"/>
</dbReference>
<evidence type="ECO:0000256" key="2">
    <source>
        <dbReference type="PIRSR" id="PIRSR018571-1"/>
    </source>
</evidence>
<sequence>MVIYLDIVWLLNFFIDLLLLSLTAIVLKRSPGKLRLFAGGFVASLYVFFLFTPFEAVAMHPGIKGLYSVVIILVSFGFYRFRLFIQAWFTFFFVNFAVGGGLLGLHYFLKTDSSFIKGTFATQTSGFGSPVSWLFVIAGLPLVYWYSRKQLEDIETEKIRYDQIYPVIVQIAGTEIQLKGFVDSGNRLEDPLTRRPVMIIDMTVVGNQFPNSIVQMTKKSAIFEEDFPEKFAGRMTIVPFRTVGNHQRFLWAVKPDEVIVDDNGQPYRCRRVLVGLSHTPLSDCQDYDCLLHPSMMQKKKQTS</sequence>
<protein>
    <recommendedName>
        <fullName evidence="1">Sporulation sigma-E factor-processing peptidase</fullName>
        <ecNumber evidence="1">3.4.23.-</ecNumber>
    </recommendedName>
    <alternativeName>
        <fullName evidence="1">Membrane-associated aspartic protease</fullName>
    </alternativeName>
    <alternativeName>
        <fullName evidence="1">Stage II sporulation protein GA</fullName>
    </alternativeName>
</protein>
<dbReference type="GO" id="GO:0030436">
    <property type="term" value="P:asexual sporulation"/>
    <property type="evidence" value="ECO:0007669"/>
    <property type="project" value="InterPro"/>
</dbReference>
<keyword evidence="3" id="KW-0812">Transmembrane</keyword>
<feature type="transmembrane region" description="Helical" evidence="3">
    <location>
        <begin position="63"/>
        <end position="81"/>
    </location>
</feature>
<evidence type="ECO:0000313" key="5">
    <source>
        <dbReference type="Proteomes" id="UP000198935"/>
    </source>
</evidence>
<comment type="similarity">
    <text evidence="1">Belongs to the peptidase U4 family.</text>
</comment>
<evidence type="ECO:0000256" key="1">
    <source>
        <dbReference type="PIRNR" id="PIRNR018571"/>
    </source>
</evidence>
<comment type="subcellular location">
    <subcellularLocation>
        <location evidence="1">Cell membrane</location>
    </subcellularLocation>
</comment>
<keyword evidence="1 3" id="KW-0472">Membrane</keyword>
<organism evidence="4 5">
    <name type="scientific">Evansella caseinilytica</name>
    <dbReference type="NCBI Taxonomy" id="1503961"/>
    <lineage>
        <taxon>Bacteria</taxon>
        <taxon>Bacillati</taxon>
        <taxon>Bacillota</taxon>
        <taxon>Bacilli</taxon>
        <taxon>Bacillales</taxon>
        <taxon>Bacillaceae</taxon>
        <taxon>Evansella</taxon>
    </lineage>
</organism>
<keyword evidence="1" id="KW-0064">Aspartyl protease</keyword>
<keyword evidence="1" id="KW-0749">Sporulation</keyword>
<keyword evidence="1" id="KW-1003">Cell membrane</keyword>
<dbReference type="EC" id="3.4.23.-" evidence="1"/>
<keyword evidence="5" id="KW-1185">Reference proteome</keyword>
<accession>A0A1H3MG74</accession>
<feature type="transmembrane region" description="Helical" evidence="3">
    <location>
        <begin position="34"/>
        <end position="51"/>
    </location>
</feature>
<dbReference type="GO" id="GO:0005886">
    <property type="term" value="C:plasma membrane"/>
    <property type="evidence" value="ECO:0007669"/>
    <property type="project" value="UniProtKB-SubCell"/>
</dbReference>
<dbReference type="PIRSF" id="PIRSF018571">
    <property type="entry name" value="SpoIIGA"/>
    <property type="match status" value="1"/>
</dbReference>
<proteinExistence type="inferred from homology"/>
<name>A0A1H3MG74_9BACI</name>
<feature type="transmembrane region" description="Helical" evidence="3">
    <location>
        <begin position="129"/>
        <end position="146"/>
    </location>
</feature>
<comment type="subunit">
    <text evidence="1">Self-associates. Interacts with SigE. Interacts with SpoIIR.</text>
</comment>
<dbReference type="Pfam" id="PF03419">
    <property type="entry name" value="Peptidase_U4"/>
    <property type="match status" value="1"/>
</dbReference>
<evidence type="ECO:0000256" key="3">
    <source>
        <dbReference type="SAM" id="Phobius"/>
    </source>
</evidence>